<dbReference type="EMBL" id="CP114040">
    <property type="protein sequence ID" value="WAS97323.1"/>
    <property type="molecule type" value="Genomic_DNA"/>
</dbReference>
<sequence>MLSDRVGLDPAKLATLAAIVEPQRTLAAVARWCGAGGARLVEVITQDEYTHDVVVHVEDALHLVYDTT</sequence>
<accession>A0ABY7HDW7</accession>
<dbReference type="RefSeq" id="WP_269039686.1">
    <property type="nucleotide sequence ID" value="NZ_CP114040.1"/>
</dbReference>
<reference evidence="1" key="1">
    <citation type="submission" date="2022-11" db="EMBL/GenBank/DDBJ databases">
        <title>Minimal conservation of predation-associated metabolite biosynthetic gene clusters underscores biosynthetic potential of Myxococcota including descriptions for ten novel species: Archangium lansinium sp. nov., Myxococcus landrumus sp. nov., Nannocystis bai.</title>
        <authorList>
            <person name="Ahearne A."/>
            <person name="Stevens C."/>
            <person name="Dowd S."/>
        </authorList>
    </citation>
    <scope>NUCLEOTIDE SEQUENCE</scope>
    <source>
        <strain evidence="1">Fl3</strain>
    </source>
</reference>
<name>A0ABY7HDW7_9BACT</name>
<keyword evidence="2" id="KW-1185">Reference proteome</keyword>
<gene>
    <name evidence="1" type="ORF">O0S08_14340</name>
</gene>
<evidence type="ECO:0000313" key="2">
    <source>
        <dbReference type="Proteomes" id="UP001164459"/>
    </source>
</evidence>
<evidence type="ECO:0000313" key="1">
    <source>
        <dbReference type="EMBL" id="WAS97323.1"/>
    </source>
</evidence>
<protein>
    <submittedName>
        <fullName evidence="1">Uncharacterized protein</fullName>
    </submittedName>
</protein>
<proteinExistence type="predicted"/>
<dbReference type="Proteomes" id="UP001164459">
    <property type="component" value="Chromosome"/>
</dbReference>
<organism evidence="1 2">
    <name type="scientific">Nannocystis punicea</name>
    <dbReference type="NCBI Taxonomy" id="2995304"/>
    <lineage>
        <taxon>Bacteria</taxon>
        <taxon>Pseudomonadati</taxon>
        <taxon>Myxococcota</taxon>
        <taxon>Polyangia</taxon>
        <taxon>Nannocystales</taxon>
        <taxon>Nannocystaceae</taxon>
        <taxon>Nannocystis</taxon>
    </lineage>
</organism>